<accession>A0ABS2QCA6</accession>
<evidence type="ECO:0000313" key="2">
    <source>
        <dbReference type="Proteomes" id="UP000823486"/>
    </source>
</evidence>
<protein>
    <recommendedName>
        <fullName evidence="3">Sporulation protein Cse60</fullName>
    </recommendedName>
</protein>
<dbReference type="EMBL" id="JAFBFI010000001">
    <property type="protein sequence ID" value="MBM7690759.1"/>
    <property type="molecule type" value="Genomic_DNA"/>
</dbReference>
<gene>
    <name evidence="1" type="ORF">JOC77_000162</name>
</gene>
<evidence type="ECO:0008006" key="3">
    <source>
        <dbReference type="Google" id="ProtNLM"/>
    </source>
</evidence>
<organism evidence="1 2">
    <name type="scientific">Peribacillus deserti</name>
    <dbReference type="NCBI Taxonomy" id="673318"/>
    <lineage>
        <taxon>Bacteria</taxon>
        <taxon>Bacillati</taxon>
        <taxon>Bacillota</taxon>
        <taxon>Bacilli</taxon>
        <taxon>Bacillales</taxon>
        <taxon>Bacillaceae</taxon>
        <taxon>Peribacillus</taxon>
    </lineage>
</organism>
<proteinExistence type="predicted"/>
<reference evidence="1 2" key="1">
    <citation type="submission" date="2021-01" db="EMBL/GenBank/DDBJ databases">
        <title>Genomic Encyclopedia of Type Strains, Phase IV (KMG-IV): sequencing the most valuable type-strain genomes for metagenomic binning, comparative biology and taxonomic classification.</title>
        <authorList>
            <person name="Goeker M."/>
        </authorList>
    </citation>
    <scope>NUCLEOTIDE SEQUENCE [LARGE SCALE GENOMIC DNA]</scope>
    <source>
        <strain evidence="1 2">DSM 105482</strain>
    </source>
</reference>
<dbReference type="RefSeq" id="WP_204537445.1">
    <property type="nucleotide sequence ID" value="NZ_JAFBFI010000001.1"/>
</dbReference>
<evidence type="ECO:0000313" key="1">
    <source>
        <dbReference type="EMBL" id="MBM7690759.1"/>
    </source>
</evidence>
<name>A0ABS2QCA6_9BACI</name>
<dbReference type="Proteomes" id="UP000823486">
    <property type="component" value="Unassembled WGS sequence"/>
</dbReference>
<keyword evidence="2" id="KW-1185">Reference proteome</keyword>
<comment type="caution">
    <text evidence="1">The sequence shown here is derived from an EMBL/GenBank/DDBJ whole genome shotgun (WGS) entry which is preliminary data.</text>
</comment>
<sequence>MPRQRSLIISDSDRKEFQQKLDEQLMSFEENDQEVEIHFSTAFNEQFNYLEYIALLVPSVKKKK</sequence>